<feature type="compositionally biased region" description="Low complexity" evidence="5">
    <location>
        <begin position="223"/>
        <end position="235"/>
    </location>
</feature>
<name>A0A251XN68_CLAMM</name>
<comment type="caution">
    <text evidence="8">The sequence shown here is derived from an EMBL/GenBank/DDBJ whole genome shotgun (WGS) entry which is preliminary data.</text>
</comment>
<dbReference type="PROSITE" id="PS50929">
    <property type="entry name" value="ABC_TM1F"/>
    <property type="match status" value="1"/>
</dbReference>
<keyword evidence="8" id="KW-0067">ATP-binding</keyword>
<keyword evidence="3 6" id="KW-1133">Transmembrane helix</keyword>
<protein>
    <submittedName>
        <fullName evidence="8">Iron import ATP-binding/permease protein IrtB</fullName>
    </submittedName>
</protein>
<sequence>MVRLPLAWFDATHRAELTAAAGGSVLASMGVPAYLLRPLITATVVPAVIAASLLVLDPPLGVALLVLAPVLVLALRVGGRIAARADAERADADTGIGERVVEFAQAQHVLRAHGRTGRDAGLVDAILVRHRAASRALIGRTVAGLVAFGAVMRVVLVAALAIAVTRVLGGPSTRGARSRRSCSSSTPPTSWARRRSWGSACAPRGATSGPSPGSSTPPPSPSRSPARRACPTAPTWSSTACPSPTRDPRPRPSRASTPRCPSAA</sequence>
<feature type="transmembrane region" description="Helical" evidence="6">
    <location>
        <begin position="137"/>
        <end position="164"/>
    </location>
</feature>
<keyword evidence="9" id="KW-1185">Reference proteome</keyword>
<feature type="compositionally biased region" description="Low complexity" evidence="5">
    <location>
        <begin position="253"/>
        <end position="264"/>
    </location>
</feature>
<evidence type="ECO:0000313" key="9">
    <source>
        <dbReference type="Proteomes" id="UP000195062"/>
    </source>
</evidence>
<gene>
    <name evidence="8" type="primary">irtB</name>
    <name evidence="8" type="ORF">CMMCAS07_08000</name>
</gene>
<feature type="region of interest" description="Disordered" evidence="5">
    <location>
        <begin position="170"/>
        <end position="264"/>
    </location>
</feature>
<proteinExistence type="predicted"/>
<dbReference type="GO" id="GO:0005524">
    <property type="term" value="F:ATP binding"/>
    <property type="evidence" value="ECO:0007669"/>
    <property type="project" value="UniProtKB-KW"/>
</dbReference>
<evidence type="ECO:0000259" key="7">
    <source>
        <dbReference type="PROSITE" id="PS50929"/>
    </source>
</evidence>
<feature type="compositionally biased region" description="Low complexity" evidence="5">
    <location>
        <begin position="203"/>
        <end position="214"/>
    </location>
</feature>
<reference evidence="8 9" key="1">
    <citation type="submission" date="2016-08" db="EMBL/GenBank/DDBJ databases">
        <title>Genome sequence of Clavibacter michiganensis subsp. michiganensis strain CASJ007.</title>
        <authorList>
            <person name="Thapa S.P."/>
            <person name="Coaker G."/>
        </authorList>
    </citation>
    <scope>NUCLEOTIDE SEQUENCE [LARGE SCALE GENOMIC DNA]</scope>
    <source>
        <strain evidence="8">CASJ007</strain>
    </source>
</reference>
<feature type="compositionally biased region" description="Low complexity" evidence="5">
    <location>
        <begin position="181"/>
        <end position="190"/>
    </location>
</feature>
<feature type="transmembrane region" description="Helical" evidence="6">
    <location>
        <begin position="34"/>
        <end position="54"/>
    </location>
</feature>
<dbReference type="Proteomes" id="UP000195062">
    <property type="component" value="Unassembled WGS sequence"/>
</dbReference>
<evidence type="ECO:0000256" key="2">
    <source>
        <dbReference type="ARBA" id="ARBA00022692"/>
    </source>
</evidence>
<keyword evidence="2 6" id="KW-0812">Transmembrane</keyword>
<dbReference type="GO" id="GO:0140359">
    <property type="term" value="F:ABC-type transporter activity"/>
    <property type="evidence" value="ECO:0007669"/>
    <property type="project" value="InterPro"/>
</dbReference>
<dbReference type="SUPFAM" id="SSF90123">
    <property type="entry name" value="ABC transporter transmembrane region"/>
    <property type="match status" value="1"/>
</dbReference>
<dbReference type="AlphaFoldDB" id="A0A251XN68"/>
<dbReference type="InterPro" id="IPR036640">
    <property type="entry name" value="ABC1_TM_sf"/>
</dbReference>
<evidence type="ECO:0000256" key="5">
    <source>
        <dbReference type="SAM" id="MobiDB-lite"/>
    </source>
</evidence>
<keyword evidence="8" id="KW-0547">Nucleotide-binding</keyword>
<evidence type="ECO:0000256" key="3">
    <source>
        <dbReference type="ARBA" id="ARBA00022989"/>
    </source>
</evidence>
<dbReference type="EMBL" id="MDHH01000001">
    <property type="protein sequence ID" value="OUE04876.1"/>
    <property type="molecule type" value="Genomic_DNA"/>
</dbReference>
<evidence type="ECO:0000313" key="8">
    <source>
        <dbReference type="EMBL" id="OUE04876.1"/>
    </source>
</evidence>
<accession>A0A251XN68</accession>
<keyword evidence="4 6" id="KW-0472">Membrane</keyword>
<feature type="domain" description="ABC transmembrane type-1" evidence="7">
    <location>
        <begin position="1"/>
        <end position="176"/>
    </location>
</feature>
<evidence type="ECO:0000256" key="6">
    <source>
        <dbReference type="SAM" id="Phobius"/>
    </source>
</evidence>
<feature type="transmembrane region" description="Helical" evidence="6">
    <location>
        <begin position="60"/>
        <end position="79"/>
    </location>
</feature>
<evidence type="ECO:0000256" key="4">
    <source>
        <dbReference type="ARBA" id="ARBA00023136"/>
    </source>
</evidence>
<dbReference type="Gene3D" id="1.20.1560.10">
    <property type="entry name" value="ABC transporter type 1, transmembrane domain"/>
    <property type="match status" value="1"/>
</dbReference>
<dbReference type="InterPro" id="IPR011527">
    <property type="entry name" value="ABC1_TM_dom"/>
</dbReference>
<dbReference type="GO" id="GO:0005886">
    <property type="term" value="C:plasma membrane"/>
    <property type="evidence" value="ECO:0007669"/>
    <property type="project" value="UniProtKB-SubCell"/>
</dbReference>
<organism evidence="8 9">
    <name type="scientific">Clavibacter michiganensis subsp. michiganensis</name>
    <dbReference type="NCBI Taxonomy" id="33013"/>
    <lineage>
        <taxon>Bacteria</taxon>
        <taxon>Bacillati</taxon>
        <taxon>Actinomycetota</taxon>
        <taxon>Actinomycetes</taxon>
        <taxon>Micrococcales</taxon>
        <taxon>Microbacteriaceae</taxon>
        <taxon>Clavibacter</taxon>
    </lineage>
</organism>
<comment type="subcellular location">
    <subcellularLocation>
        <location evidence="1">Cell membrane</location>
        <topology evidence="1">Multi-pass membrane protein</topology>
    </subcellularLocation>
</comment>
<evidence type="ECO:0000256" key="1">
    <source>
        <dbReference type="ARBA" id="ARBA00004651"/>
    </source>
</evidence>